<dbReference type="EMBL" id="JABBWG010000001">
    <property type="protein sequence ID" value="KAG1827146.1"/>
    <property type="molecule type" value="Genomic_DNA"/>
</dbReference>
<sequence>MPKCHYTDEDKTVHLYHNMHTSKWWWNCQKKLDEEHPGITVILVIISSDKTQVTMLHNKTAYLVYMTISNILKEICWKPSHQAHILLAYLLTTHLKCVTNKASQCHMLANLYHACMGHILAPLSTVGIEGINMQSSDGAM</sequence>
<keyword evidence="2" id="KW-1185">Reference proteome</keyword>
<dbReference type="GeneID" id="64626229"/>
<protein>
    <submittedName>
        <fullName evidence="1">Uncharacterized protein</fullName>
    </submittedName>
</protein>
<dbReference type="InterPro" id="IPR041078">
    <property type="entry name" value="Plavaka"/>
</dbReference>
<accession>A0A9P7EPV1</accession>
<dbReference type="OrthoDB" id="2418900at2759"/>
<gene>
    <name evidence="1" type="ORF">BJ212DRAFT_1294495</name>
</gene>
<evidence type="ECO:0000313" key="1">
    <source>
        <dbReference type="EMBL" id="KAG1827146.1"/>
    </source>
</evidence>
<organism evidence="1 2">
    <name type="scientific">Suillus subaureus</name>
    <dbReference type="NCBI Taxonomy" id="48587"/>
    <lineage>
        <taxon>Eukaryota</taxon>
        <taxon>Fungi</taxon>
        <taxon>Dikarya</taxon>
        <taxon>Basidiomycota</taxon>
        <taxon>Agaricomycotina</taxon>
        <taxon>Agaricomycetes</taxon>
        <taxon>Agaricomycetidae</taxon>
        <taxon>Boletales</taxon>
        <taxon>Suillineae</taxon>
        <taxon>Suillaceae</taxon>
        <taxon>Suillus</taxon>
    </lineage>
</organism>
<dbReference type="AlphaFoldDB" id="A0A9P7EPV1"/>
<dbReference type="RefSeq" id="XP_041199993.1">
    <property type="nucleotide sequence ID" value="XM_041332212.1"/>
</dbReference>
<reference evidence="1" key="1">
    <citation type="journal article" date="2020" name="New Phytol.">
        <title>Comparative genomics reveals dynamic genome evolution in host specialist ectomycorrhizal fungi.</title>
        <authorList>
            <person name="Lofgren L.A."/>
            <person name="Nguyen N.H."/>
            <person name="Vilgalys R."/>
            <person name="Ruytinx J."/>
            <person name="Liao H.L."/>
            <person name="Branco S."/>
            <person name="Kuo A."/>
            <person name="LaButti K."/>
            <person name="Lipzen A."/>
            <person name="Andreopoulos W."/>
            <person name="Pangilinan J."/>
            <person name="Riley R."/>
            <person name="Hundley H."/>
            <person name="Na H."/>
            <person name="Barry K."/>
            <person name="Grigoriev I.V."/>
            <person name="Stajich J.E."/>
            <person name="Kennedy P.G."/>
        </authorList>
    </citation>
    <scope>NUCLEOTIDE SEQUENCE</scope>
    <source>
        <strain evidence="1">MN1</strain>
    </source>
</reference>
<proteinExistence type="predicted"/>
<comment type="caution">
    <text evidence="1">The sequence shown here is derived from an EMBL/GenBank/DDBJ whole genome shotgun (WGS) entry which is preliminary data.</text>
</comment>
<name>A0A9P7EPV1_9AGAM</name>
<dbReference type="Proteomes" id="UP000807769">
    <property type="component" value="Unassembled WGS sequence"/>
</dbReference>
<dbReference type="Pfam" id="PF18759">
    <property type="entry name" value="Plavaka"/>
    <property type="match status" value="1"/>
</dbReference>
<evidence type="ECO:0000313" key="2">
    <source>
        <dbReference type="Proteomes" id="UP000807769"/>
    </source>
</evidence>